<sequence>MSKINQTPIEEPLALALDGRIPPAVFLLTGCVAVIGCNSLVLSPIAPEVSRSLDASVQGVMIASAAFGLGTAGSALFLTRHIDRLGAWRMLRLAFAALAAALGVSALAPVLAMLVAAQLVAGLAAGVALPAIYTNAATVAPAGRETETVGIVLTGWTLSLVAGVSLSAVLADILHWRAVFALVCLLAVGAFLILALNGRRDTPSDEPAMAPLAALRTPGLLPLLLACGAFMASFYGVYGYIGAHLAGALGKPVSANGLLTLVYGLGFGGAVLLDRPVQRLGAHNLLPFAFAFVAAIYLFMMWGAHSFGILLAVAFVWGLANHLGLNMLIVRLSGIAPGRRGAIMGLNSATTYIAAFVGTLGFGPVYAGLGLPAAAAMAALLTLVAALSAAR</sequence>
<evidence type="ECO:0000256" key="3">
    <source>
        <dbReference type="ARBA" id="ARBA00022692"/>
    </source>
</evidence>
<comment type="subcellular location">
    <subcellularLocation>
        <location evidence="1">Cell membrane</location>
        <topology evidence="1">Multi-pass membrane protein</topology>
    </subcellularLocation>
</comment>
<dbReference type="PANTHER" id="PTHR43124:SF10">
    <property type="entry name" value="PURINE EFFLUX PUMP PBUE"/>
    <property type="match status" value="1"/>
</dbReference>
<dbReference type="EMBL" id="FNSL01000001">
    <property type="protein sequence ID" value="SEB81051.1"/>
    <property type="molecule type" value="Genomic_DNA"/>
</dbReference>
<feature type="transmembrane region" description="Helical" evidence="6">
    <location>
        <begin position="219"/>
        <end position="241"/>
    </location>
</feature>
<feature type="transmembrane region" description="Helical" evidence="6">
    <location>
        <begin position="90"/>
        <end position="108"/>
    </location>
</feature>
<feature type="transmembrane region" description="Helical" evidence="6">
    <location>
        <begin position="342"/>
        <end position="363"/>
    </location>
</feature>
<feature type="transmembrane region" description="Helical" evidence="6">
    <location>
        <begin position="253"/>
        <end position="273"/>
    </location>
</feature>
<feature type="transmembrane region" description="Helical" evidence="6">
    <location>
        <begin position="148"/>
        <end position="170"/>
    </location>
</feature>
<evidence type="ECO:0000256" key="5">
    <source>
        <dbReference type="ARBA" id="ARBA00023136"/>
    </source>
</evidence>
<feature type="transmembrane region" description="Helical" evidence="6">
    <location>
        <begin position="114"/>
        <end position="136"/>
    </location>
</feature>
<keyword evidence="9" id="KW-1185">Reference proteome</keyword>
<organism evidence="8 9">
    <name type="scientific">Nitratireductor aquibiodomus</name>
    <dbReference type="NCBI Taxonomy" id="204799"/>
    <lineage>
        <taxon>Bacteria</taxon>
        <taxon>Pseudomonadati</taxon>
        <taxon>Pseudomonadota</taxon>
        <taxon>Alphaproteobacteria</taxon>
        <taxon>Hyphomicrobiales</taxon>
        <taxon>Phyllobacteriaceae</taxon>
        <taxon>Nitratireductor</taxon>
    </lineage>
</organism>
<feature type="transmembrane region" description="Helical" evidence="6">
    <location>
        <begin position="176"/>
        <end position="198"/>
    </location>
</feature>
<dbReference type="InterPro" id="IPR036259">
    <property type="entry name" value="MFS_trans_sf"/>
</dbReference>
<feature type="transmembrane region" description="Helical" evidence="6">
    <location>
        <begin position="21"/>
        <end position="45"/>
    </location>
</feature>
<feature type="domain" description="Major facilitator superfamily (MFS) profile" evidence="7">
    <location>
        <begin position="24"/>
        <end position="391"/>
    </location>
</feature>
<dbReference type="Gene3D" id="1.20.1250.20">
    <property type="entry name" value="MFS general substrate transporter like domains"/>
    <property type="match status" value="1"/>
</dbReference>
<dbReference type="Pfam" id="PF07690">
    <property type="entry name" value="MFS_1"/>
    <property type="match status" value="1"/>
</dbReference>
<accession>A0A1H4MD75</accession>
<dbReference type="PANTHER" id="PTHR43124">
    <property type="entry name" value="PURINE EFFLUX PUMP PBUE"/>
    <property type="match status" value="1"/>
</dbReference>
<dbReference type="InterPro" id="IPR050189">
    <property type="entry name" value="MFS_Efflux_Transporters"/>
</dbReference>
<keyword evidence="3 6" id="KW-0812">Transmembrane</keyword>
<keyword evidence="5 6" id="KW-0472">Membrane</keyword>
<dbReference type="SUPFAM" id="SSF103473">
    <property type="entry name" value="MFS general substrate transporter"/>
    <property type="match status" value="1"/>
</dbReference>
<dbReference type="AlphaFoldDB" id="A0A1H4MD75"/>
<dbReference type="Proteomes" id="UP000199064">
    <property type="component" value="Unassembled WGS sequence"/>
</dbReference>
<evidence type="ECO:0000256" key="6">
    <source>
        <dbReference type="SAM" id="Phobius"/>
    </source>
</evidence>
<feature type="transmembrane region" description="Helical" evidence="6">
    <location>
        <begin position="57"/>
        <end position="78"/>
    </location>
</feature>
<feature type="transmembrane region" description="Helical" evidence="6">
    <location>
        <begin position="285"/>
        <end position="303"/>
    </location>
</feature>
<evidence type="ECO:0000256" key="1">
    <source>
        <dbReference type="ARBA" id="ARBA00004651"/>
    </source>
</evidence>
<feature type="transmembrane region" description="Helical" evidence="6">
    <location>
        <begin position="369"/>
        <end position="390"/>
    </location>
</feature>
<dbReference type="RefSeq" id="WP_090329479.1">
    <property type="nucleotide sequence ID" value="NZ_FNSL01000001.1"/>
</dbReference>
<name>A0A1H4MD75_9HYPH</name>
<evidence type="ECO:0000256" key="4">
    <source>
        <dbReference type="ARBA" id="ARBA00022989"/>
    </source>
</evidence>
<evidence type="ECO:0000313" key="9">
    <source>
        <dbReference type="Proteomes" id="UP000199064"/>
    </source>
</evidence>
<dbReference type="InterPro" id="IPR011701">
    <property type="entry name" value="MFS"/>
</dbReference>
<dbReference type="GO" id="GO:0005886">
    <property type="term" value="C:plasma membrane"/>
    <property type="evidence" value="ECO:0007669"/>
    <property type="project" value="UniProtKB-SubCell"/>
</dbReference>
<evidence type="ECO:0000259" key="7">
    <source>
        <dbReference type="PROSITE" id="PS50850"/>
    </source>
</evidence>
<keyword evidence="2" id="KW-1003">Cell membrane</keyword>
<dbReference type="InterPro" id="IPR020846">
    <property type="entry name" value="MFS_dom"/>
</dbReference>
<dbReference type="PROSITE" id="PS51257">
    <property type="entry name" value="PROKAR_LIPOPROTEIN"/>
    <property type="match status" value="1"/>
</dbReference>
<proteinExistence type="predicted"/>
<feature type="transmembrane region" description="Helical" evidence="6">
    <location>
        <begin position="309"/>
        <end position="330"/>
    </location>
</feature>
<dbReference type="GO" id="GO:0022857">
    <property type="term" value="F:transmembrane transporter activity"/>
    <property type="evidence" value="ECO:0007669"/>
    <property type="project" value="InterPro"/>
</dbReference>
<gene>
    <name evidence="8" type="ORF">SAMN05216452_3264</name>
</gene>
<dbReference type="PROSITE" id="PS50850">
    <property type="entry name" value="MFS"/>
    <property type="match status" value="1"/>
</dbReference>
<protein>
    <submittedName>
        <fullName evidence="8">Predicted arabinose efflux permease, MFS family</fullName>
    </submittedName>
</protein>
<evidence type="ECO:0000256" key="2">
    <source>
        <dbReference type="ARBA" id="ARBA00022475"/>
    </source>
</evidence>
<keyword evidence="4 6" id="KW-1133">Transmembrane helix</keyword>
<evidence type="ECO:0000313" key="8">
    <source>
        <dbReference type="EMBL" id="SEB81051.1"/>
    </source>
</evidence>
<reference evidence="9" key="1">
    <citation type="submission" date="2016-10" db="EMBL/GenBank/DDBJ databases">
        <authorList>
            <person name="Varghese N."/>
            <person name="Submissions S."/>
        </authorList>
    </citation>
    <scope>NUCLEOTIDE SEQUENCE [LARGE SCALE GENOMIC DNA]</scope>
    <source>
        <strain evidence="9">ES.061</strain>
    </source>
</reference>